<dbReference type="AlphaFoldDB" id="A0A9Q4B5R6"/>
<name>A0A9Q4B5R6_SALAG</name>
<dbReference type="EMBL" id="JABXYM010000002">
    <property type="protein sequence ID" value="MCR6098848.1"/>
    <property type="molecule type" value="Genomic_DNA"/>
</dbReference>
<evidence type="ECO:0000313" key="1">
    <source>
        <dbReference type="EMBL" id="MCR6098848.1"/>
    </source>
</evidence>
<reference evidence="1" key="1">
    <citation type="submission" date="2020-06" db="EMBL/GenBank/DDBJ databases">
        <title>Insight into the genomes of haloalkaliphilic bacilli from Kenyan soda lakes.</title>
        <authorList>
            <person name="Mwirichia R."/>
            <person name="Villamizar G.C."/>
            <person name="Poehlein A."/>
            <person name="Mugweru J."/>
            <person name="Kipnyargis A."/>
            <person name="Kiplimo D."/>
            <person name="Orwa P."/>
            <person name="Daniel R."/>
        </authorList>
    </citation>
    <scope>NUCLEOTIDE SEQUENCE</scope>
    <source>
        <strain evidence="1">B1096_S55</strain>
    </source>
</reference>
<proteinExistence type="predicted"/>
<keyword evidence="2" id="KW-1185">Reference proteome</keyword>
<dbReference type="InterPro" id="IPR029035">
    <property type="entry name" value="DHS-like_NAD/FAD-binding_dom"/>
</dbReference>
<comment type="caution">
    <text evidence="1">The sequence shown here is derived from an EMBL/GenBank/DDBJ whole genome shotgun (WGS) entry which is preliminary data.</text>
</comment>
<sequence length="1182" mass="137147">MVGAGFSKNADVVDDETSAPNWEELAVSMFEVLYKKPSNDADIKNWEIQKIKKTSGKNVLKLAEEYKSVFGRNKLNKFIEANIKDDKYVPGDLHKKLLSLNWRDVFTTNYDTLLERAIDKINVKFNYKILTNQNDLPGSTHPRIIKLHGSVDSAKHYIICEEDYRTYPIQYAPLVNTVQQAMLETQLCLIGFSGDDPNFLSWLGWLRDNMGENCPTIYLVGLFQYMNSAEKRTLENQNITIIDLGDMFDKKANVGHQEALGAFFNVLTEYSQEKEKIFEPVPYKNLLHKQDFHKSIDKKYFEVMDTFLLRMKDKVNSYLAFPSTIETDRFIDSLRDHLKELLKLEPSTQQVNTLSKIVYLLRRSYSILEDHEANKVKTLIATFNEEKLRNENFLLTSWVDVALYLLEMYRIDGRGQDYTNLLSKIEKVSSNLDGYSKEELRIEKCKFLIASFDYTQVAEEIEKINHGVALDIQLKKIFLYKQIGEDEKGIDLLRKASAVLAQKKYSKNKTASLKGYLNLCARSLMSGMRESFDDSFSDKEYYSNSYNVRNIYNQIKNDVSNSLLLAYNESRDEKPGFNPGTYKVTYGTATRKEQDAISKPLKYVMFQDLLCLPNTFSDHKEILALALKGIIPTSPIPTWKWSSIIRTNDTKIINAFFTRELIVSSDIGWIETISDQLFKLVDKFNSEDSFNRTNRIITQETIYDILSRFSIVMEDDKVISVGEELIEQRKMLDGIDSRRYTEFFKRLRFSINSNVLSHYLNKLLTSDTIPLRFLFEFVDIEVNIEQFEILDDMFNKIIEEIKSKDGETRDKGIIKVMLIKSVGDIGKYKEKISEALWGQRNDIGFPKTSNFYVWIWNNLPYPDNVDLEILYMKHLGNPRFIRSVKEGSISGIATIDNPINEYIQCFRKLSDFSKNRKDSFEIIWTSDYFIKIIKYIYEYLDNEKRLLTLDFNIFGSEREGRKRFNKLADFIAMLASQAYLSDVYTEEVVLEVKNVKKLLQDNSVTSASIDIIEKVIANESSEADIENLMNRAIIGTRDELGQAINVIDLLLAFEKKSVNNVQISNHLIELINSLKYFDISRSSMVISKLITIIDHPILIQENHRSKIIKALRQSIDKLDLSFNESNRELIDTIFSLSILIRRYYDKLVQNEISISKGLAAIIEELSYSKLKEVRYMWEGFQA</sequence>
<organism evidence="1 2">
    <name type="scientific">Salipaludibacillus agaradhaerens</name>
    <name type="common">Bacillus agaradhaerens</name>
    <dbReference type="NCBI Taxonomy" id="76935"/>
    <lineage>
        <taxon>Bacteria</taxon>
        <taxon>Bacillati</taxon>
        <taxon>Bacillota</taxon>
        <taxon>Bacilli</taxon>
        <taxon>Bacillales</taxon>
        <taxon>Bacillaceae</taxon>
    </lineage>
</organism>
<accession>A0A9Q4B5R6</accession>
<dbReference type="SUPFAM" id="SSF52467">
    <property type="entry name" value="DHS-like NAD/FAD-binding domain"/>
    <property type="match status" value="1"/>
</dbReference>
<evidence type="ECO:0000313" key="2">
    <source>
        <dbReference type="Proteomes" id="UP001057753"/>
    </source>
</evidence>
<dbReference type="Proteomes" id="UP001057753">
    <property type="component" value="Unassembled WGS sequence"/>
</dbReference>
<gene>
    <name evidence="1" type="ORF">HXA33_20255</name>
</gene>
<dbReference type="Pfam" id="PF13289">
    <property type="entry name" value="SIR2_2"/>
    <property type="match status" value="1"/>
</dbReference>
<protein>
    <submittedName>
        <fullName evidence="1">SIR2 family protein</fullName>
    </submittedName>
</protein>